<comment type="cofactor">
    <cofactor evidence="1">
        <name>Mn(2+)</name>
        <dbReference type="ChEBI" id="CHEBI:29035"/>
    </cofactor>
</comment>
<evidence type="ECO:0000313" key="10">
    <source>
        <dbReference type="EMBL" id="TKD12257.1"/>
    </source>
</evidence>
<dbReference type="GO" id="GO:0003697">
    <property type="term" value="F:single-stranded DNA binding"/>
    <property type="evidence" value="ECO:0007669"/>
    <property type="project" value="TreeGrafter"/>
</dbReference>
<dbReference type="GO" id="GO:0046872">
    <property type="term" value="F:metal ion binding"/>
    <property type="evidence" value="ECO:0007669"/>
    <property type="project" value="UniProtKB-KW"/>
</dbReference>
<feature type="domain" description="Endonuclease/exonuclease/phosphatase" evidence="9">
    <location>
        <begin position="37"/>
        <end position="265"/>
    </location>
</feature>
<keyword evidence="11" id="KW-1185">Reference proteome</keyword>
<dbReference type="InterPro" id="IPR051547">
    <property type="entry name" value="TDP2-like"/>
</dbReference>
<proteinExistence type="predicted"/>
<dbReference type="EMBL" id="SSMQ01000003">
    <property type="protein sequence ID" value="TKD12257.1"/>
    <property type="molecule type" value="Genomic_DNA"/>
</dbReference>
<dbReference type="Proteomes" id="UP000309215">
    <property type="component" value="Unassembled WGS sequence"/>
</dbReference>
<evidence type="ECO:0000256" key="4">
    <source>
        <dbReference type="ARBA" id="ARBA00022723"/>
    </source>
</evidence>
<keyword evidence="10" id="KW-0255">Endonuclease</keyword>
<evidence type="ECO:0000256" key="1">
    <source>
        <dbReference type="ARBA" id="ARBA00001936"/>
    </source>
</evidence>
<dbReference type="SUPFAM" id="SSF56219">
    <property type="entry name" value="DNase I-like"/>
    <property type="match status" value="1"/>
</dbReference>
<comment type="cofactor">
    <cofactor evidence="2">
        <name>Mg(2+)</name>
        <dbReference type="ChEBI" id="CHEBI:18420"/>
    </cofactor>
</comment>
<dbReference type="GO" id="GO:0070260">
    <property type="term" value="F:5'-tyrosyl-DNA phosphodiesterase activity"/>
    <property type="evidence" value="ECO:0007669"/>
    <property type="project" value="TreeGrafter"/>
</dbReference>
<dbReference type="Pfam" id="PF03372">
    <property type="entry name" value="Exo_endo_phos"/>
    <property type="match status" value="1"/>
</dbReference>
<keyword evidence="8" id="KW-0234">DNA repair</keyword>
<gene>
    <name evidence="10" type="ORF">E8A74_03880</name>
</gene>
<evidence type="ECO:0000313" key="11">
    <source>
        <dbReference type="Proteomes" id="UP000309215"/>
    </source>
</evidence>
<dbReference type="PANTHER" id="PTHR15822">
    <property type="entry name" value="TRAF AND TNF RECEPTOR-ASSOCIATED PROTEIN"/>
    <property type="match status" value="1"/>
</dbReference>
<evidence type="ECO:0000256" key="8">
    <source>
        <dbReference type="ARBA" id="ARBA00023204"/>
    </source>
</evidence>
<reference evidence="10 11" key="1">
    <citation type="submission" date="2019-04" db="EMBL/GenBank/DDBJ databases">
        <authorList>
            <person name="Li Y."/>
            <person name="Wang J."/>
        </authorList>
    </citation>
    <scope>NUCLEOTIDE SEQUENCE [LARGE SCALE GENOMIC DNA]</scope>
    <source>
        <strain evidence="10 11">DSM 14668</strain>
    </source>
</reference>
<dbReference type="PANTHER" id="PTHR15822:SF4">
    <property type="entry name" value="TYROSYL-DNA PHOSPHODIESTERASE 2"/>
    <property type="match status" value="1"/>
</dbReference>
<keyword evidence="5" id="KW-0227">DNA damage</keyword>
<dbReference type="RefSeq" id="WP_136927555.1">
    <property type="nucleotide sequence ID" value="NZ_SSMQ01000003.1"/>
</dbReference>
<dbReference type="AlphaFoldDB" id="A0A4U1JK87"/>
<evidence type="ECO:0000256" key="7">
    <source>
        <dbReference type="ARBA" id="ARBA00022842"/>
    </source>
</evidence>
<evidence type="ECO:0000256" key="3">
    <source>
        <dbReference type="ARBA" id="ARBA00022722"/>
    </source>
</evidence>
<evidence type="ECO:0000259" key="9">
    <source>
        <dbReference type="Pfam" id="PF03372"/>
    </source>
</evidence>
<keyword evidence="6" id="KW-0378">Hydrolase</keyword>
<evidence type="ECO:0000256" key="5">
    <source>
        <dbReference type="ARBA" id="ARBA00022763"/>
    </source>
</evidence>
<accession>A0A4U1JK87</accession>
<name>A0A4U1JK87_9BACT</name>
<keyword evidence="7" id="KW-0460">Magnesium</keyword>
<dbReference type="InterPro" id="IPR005135">
    <property type="entry name" value="Endo/exonuclease/phosphatase"/>
</dbReference>
<dbReference type="Gene3D" id="3.60.10.10">
    <property type="entry name" value="Endonuclease/exonuclease/phosphatase"/>
    <property type="match status" value="1"/>
</dbReference>
<sequence length="275" mass="30124">MSKAPSPAVIPPHAFARAQWQAAGPARPMAAGPLKILTWNVWFGAHKSRVRQDALLAEISRRSPDVILLQEVTRKLLAAIVDTPWVRAGYQVSDVDGSTFSRYGVLLLSRIPIRRLVMLDLPTEMGRRLLSAELSCGITVATVHLESTSECVSTRVAQLGIIQPYLAASSPDVVFAGDMNFAPDAAAENAALDPTFVDVWPALHGDRPGHTVDTSINFMRYVMHAEHSHKRIDRVFLRSRAWSPRAATLVGVEPIDEEGTFVSDHFGIEVEFAPA</sequence>
<organism evidence="10 11">
    <name type="scientific">Polyangium fumosum</name>
    <dbReference type="NCBI Taxonomy" id="889272"/>
    <lineage>
        <taxon>Bacteria</taxon>
        <taxon>Pseudomonadati</taxon>
        <taxon>Myxococcota</taxon>
        <taxon>Polyangia</taxon>
        <taxon>Polyangiales</taxon>
        <taxon>Polyangiaceae</taxon>
        <taxon>Polyangium</taxon>
    </lineage>
</organism>
<evidence type="ECO:0000256" key="2">
    <source>
        <dbReference type="ARBA" id="ARBA00001946"/>
    </source>
</evidence>
<comment type="caution">
    <text evidence="10">The sequence shown here is derived from an EMBL/GenBank/DDBJ whole genome shotgun (WGS) entry which is preliminary data.</text>
</comment>
<dbReference type="OrthoDB" id="209281at2"/>
<keyword evidence="3" id="KW-0540">Nuclease</keyword>
<dbReference type="CDD" id="cd09080">
    <property type="entry name" value="TDP2"/>
    <property type="match status" value="1"/>
</dbReference>
<keyword evidence="4" id="KW-0479">Metal-binding</keyword>
<dbReference type="GO" id="GO:0004519">
    <property type="term" value="F:endonuclease activity"/>
    <property type="evidence" value="ECO:0007669"/>
    <property type="project" value="UniProtKB-KW"/>
</dbReference>
<dbReference type="GO" id="GO:0006302">
    <property type="term" value="P:double-strand break repair"/>
    <property type="evidence" value="ECO:0007669"/>
    <property type="project" value="TreeGrafter"/>
</dbReference>
<dbReference type="InterPro" id="IPR036691">
    <property type="entry name" value="Endo/exonu/phosph_ase_sf"/>
</dbReference>
<dbReference type="GO" id="GO:0005737">
    <property type="term" value="C:cytoplasm"/>
    <property type="evidence" value="ECO:0007669"/>
    <property type="project" value="TreeGrafter"/>
</dbReference>
<evidence type="ECO:0000256" key="6">
    <source>
        <dbReference type="ARBA" id="ARBA00022801"/>
    </source>
</evidence>
<protein>
    <submittedName>
        <fullName evidence="10">Endonuclease</fullName>
    </submittedName>
</protein>